<reference evidence="1 2" key="1">
    <citation type="submission" date="2019-03" db="EMBL/GenBank/DDBJ databases">
        <title>Genomic Encyclopedia of Type Strains, Phase IV (KMG-IV): sequencing the most valuable type-strain genomes for metagenomic binning, comparative biology and taxonomic classification.</title>
        <authorList>
            <person name="Goeker M."/>
        </authorList>
    </citation>
    <scope>NUCLEOTIDE SEQUENCE [LARGE SCALE GENOMIC DNA]</scope>
    <source>
        <strain evidence="1 2">DSM 13587</strain>
    </source>
</reference>
<evidence type="ECO:0000313" key="1">
    <source>
        <dbReference type="EMBL" id="TCT20870.1"/>
    </source>
</evidence>
<protein>
    <submittedName>
        <fullName evidence="1">Uncharacterized protein</fullName>
    </submittedName>
</protein>
<comment type="caution">
    <text evidence="1">The sequence shown here is derived from an EMBL/GenBank/DDBJ whole genome shotgun (WGS) entry which is preliminary data.</text>
</comment>
<dbReference type="AlphaFoldDB" id="A0A4R3MWB6"/>
<evidence type="ECO:0000313" key="2">
    <source>
        <dbReference type="Proteomes" id="UP000295717"/>
    </source>
</evidence>
<dbReference type="Proteomes" id="UP000295717">
    <property type="component" value="Unassembled WGS sequence"/>
</dbReference>
<organism evidence="1 2">
    <name type="scientific">Thiobaca trueperi</name>
    <dbReference type="NCBI Taxonomy" id="127458"/>
    <lineage>
        <taxon>Bacteria</taxon>
        <taxon>Pseudomonadati</taxon>
        <taxon>Pseudomonadota</taxon>
        <taxon>Gammaproteobacteria</taxon>
        <taxon>Chromatiales</taxon>
        <taxon>Chromatiaceae</taxon>
        <taxon>Thiobaca</taxon>
    </lineage>
</organism>
<keyword evidence="2" id="KW-1185">Reference proteome</keyword>
<name>A0A4R3MWB6_9GAMM</name>
<dbReference type="RefSeq" id="WP_165903419.1">
    <property type="nucleotide sequence ID" value="NZ_SMAO01000005.1"/>
</dbReference>
<proteinExistence type="predicted"/>
<accession>A0A4R3MWB6</accession>
<dbReference type="EMBL" id="SMAO01000005">
    <property type="protein sequence ID" value="TCT20870.1"/>
    <property type="molecule type" value="Genomic_DNA"/>
</dbReference>
<sequence length="53" mass="6016">MTKTKKPKDRPVMAGTLHRQGDWLWIPLRDEWRDVANKAGANPNITPGNCWGS</sequence>
<gene>
    <name evidence="1" type="ORF">EDC35_105314</name>
</gene>